<keyword evidence="1" id="KW-1133">Transmembrane helix</keyword>
<evidence type="ECO:0000313" key="2">
    <source>
        <dbReference type="EMBL" id="GAA4425752.1"/>
    </source>
</evidence>
<feature type="transmembrane region" description="Helical" evidence="1">
    <location>
        <begin position="6"/>
        <end position="24"/>
    </location>
</feature>
<sequence length="99" mass="11089">MSALLIAHELVCLLLFVSVFCRFVRTDHNTRPQIRFAFWVLGSVAALGMAWPVAGWPLAWFGVALAAAVVLVQWVTSVYWRRGAPAQFCNTTPEQEPRT</sequence>
<keyword evidence="1" id="KW-0472">Membrane</keyword>
<proteinExistence type="predicted"/>
<dbReference type="RefSeq" id="WP_345064517.1">
    <property type="nucleotide sequence ID" value="NZ_BAABEX010000015.1"/>
</dbReference>
<reference evidence="3" key="1">
    <citation type="journal article" date="2019" name="Int. J. Syst. Evol. Microbiol.">
        <title>The Global Catalogue of Microorganisms (GCM) 10K type strain sequencing project: providing services to taxonomists for standard genome sequencing and annotation.</title>
        <authorList>
            <consortium name="The Broad Institute Genomics Platform"/>
            <consortium name="The Broad Institute Genome Sequencing Center for Infectious Disease"/>
            <person name="Wu L."/>
            <person name="Ma J."/>
        </authorList>
    </citation>
    <scope>NUCLEOTIDE SEQUENCE [LARGE SCALE GENOMIC DNA]</scope>
    <source>
        <strain evidence="3">JCM 31890</strain>
    </source>
</reference>
<evidence type="ECO:0000256" key="1">
    <source>
        <dbReference type="SAM" id="Phobius"/>
    </source>
</evidence>
<evidence type="ECO:0000313" key="3">
    <source>
        <dbReference type="Proteomes" id="UP001501788"/>
    </source>
</evidence>
<dbReference type="EMBL" id="BAABEX010000015">
    <property type="protein sequence ID" value="GAA4425752.1"/>
    <property type="molecule type" value="Genomic_DNA"/>
</dbReference>
<keyword evidence="1" id="KW-0812">Transmembrane</keyword>
<feature type="transmembrane region" description="Helical" evidence="1">
    <location>
        <begin position="36"/>
        <end position="54"/>
    </location>
</feature>
<feature type="transmembrane region" description="Helical" evidence="1">
    <location>
        <begin position="60"/>
        <end position="80"/>
    </location>
</feature>
<keyword evidence="3" id="KW-1185">Reference proteome</keyword>
<accession>A0ABP8LAL9</accession>
<organism evidence="2 3">
    <name type="scientific">Acidovorax lacteus</name>
    <dbReference type="NCBI Taxonomy" id="1924988"/>
    <lineage>
        <taxon>Bacteria</taxon>
        <taxon>Pseudomonadati</taxon>
        <taxon>Pseudomonadota</taxon>
        <taxon>Betaproteobacteria</taxon>
        <taxon>Burkholderiales</taxon>
        <taxon>Comamonadaceae</taxon>
        <taxon>Acidovorax</taxon>
    </lineage>
</organism>
<gene>
    <name evidence="2" type="ORF">GCM10023090_21090</name>
</gene>
<protein>
    <recommendedName>
        <fullName evidence="4">DUF3325 domain-containing protein</fullName>
    </recommendedName>
</protein>
<name>A0ABP8LAL9_9BURK</name>
<comment type="caution">
    <text evidence="2">The sequence shown here is derived from an EMBL/GenBank/DDBJ whole genome shotgun (WGS) entry which is preliminary data.</text>
</comment>
<evidence type="ECO:0008006" key="4">
    <source>
        <dbReference type="Google" id="ProtNLM"/>
    </source>
</evidence>
<dbReference type="Proteomes" id="UP001501788">
    <property type="component" value="Unassembled WGS sequence"/>
</dbReference>